<proteinExistence type="predicted"/>
<feature type="compositionally biased region" description="Acidic residues" evidence="1">
    <location>
        <begin position="80"/>
        <end position="94"/>
    </location>
</feature>
<sequence>MVAENKHRHCRDIGTTGTTGTDRGDSAAPVTPRHERHVKTVPQVPVVPVPRGVPVMFHRFAGSLPTDNEPPNAPEVLSPLEEEEERIEAEPDDDDGTWIINAEAATELDDLIEVDIDEVPVCSCGRYCDSQTLGLAWHCSQCDPDAEERRKRTQRWLRQTNRIRQQNI</sequence>
<comment type="caution">
    <text evidence="2">The sequence shown here is derived from an EMBL/GenBank/DDBJ whole genome shotgun (WGS) entry which is preliminary data.</text>
</comment>
<evidence type="ECO:0000313" key="2">
    <source>
        <dbReference type="EMBL" id="KAA1258361.1"/>
    </source>
</evidence>
<evidence type="ECO:0000256" key="1">
    <source>
        <dbReference type="SAM" id="MobiDB-lite"/>
    </source>
</evidence>
<feature type="region of interest" description="Disordered" evidence="1">
    <location>
        <begin position="62"/>
        <end position="94"/>
    </location>
</feature>
<accession>A0A5B1CDS0</accession>
<feature type="region of interest" description="Disordered" evidence="1">
    <location>
        <begin position="1"/>
        <end position="34"/>
    </location>
</feature>
<gene>
    <name evidence="2" type="ORF">LF1_08800</name>
</gene>
<name>A0A5B1CDS0_9BACT</name>
<dbReference type="Proteomes" id="UP000322699">
    <property type="component" value="Unassembled WGS sequence"/>
</dbReference>
<organism evidence="2 3">
    <name type="scientific">Rubripirellula obstinata</name>
    <dbReference type="NCBI Taxonomy" id="406547"/>
    <lineage>
        <taxon>Bacteria</taxon>
        <taxon>Pseudomonadati</taxon>
        <taxon>Planctomycetota</taxon>
        <taxon>Planctomycetia</taxon>
        <taxon>Pirellulales</taxon>
        <taxon>Pirellulaceae</taxon>
        <taxon>Rubripirellula</taxon>
    </lineage>
</organism>
<protein>
    <submittedName>
        <fullName evidence="2">Uncharacterized protein</fullName>
    </submittedName>
</protein>
<reference evidence="2 3" key="1">
    <citation type="submission" date="2019-08" db="EMBL/GenBank/DDBJ databases">
        <title>Deep-cultivation of Planctomycetes and their phenomic and genomic characterization uncovers novel biology.</title>
        <authorList>
            <person name="Wiegand S."/>
            <person name="Jogler M."/>
            <person name="Boedeker C."/>
            <person name="Pinto D."/>
            <person name="Vollmers J."/>
            <person name="Rivas-Marin E."/>
            <person name="Kohn T."/>
            <person name="Peeters S.H."/>
            <person name="Heuer A."/>
            <person name="Rast P."/>
            <person name="Oberbeckmann S."/>
            <person name="Bunk B."/>
            <person name="Jeske O."/>
            <person name="Meyerdierks A."/>
            <person name="Storesund J.E."/>
            <person name="Kallscheuer N."/>
            <person name="Luecker S."/>
            <person name="Lage O.M."/>
            <person name="Pohl T."/>
            <person name="Merkel B.J."/>
            <person name="Hornburger P."/>
            <person name="Mueller R.-W."/>
            <person name="Bruemmer F."/>
            <person name="Labrenz M."/>
            <person name="Spormann A.M."/>
            <person name="Op Den Camp H."/>
            <person name="Overmann J."/>
            <person name="Amann R."/>
            <person name="Jetten M.S.M."/>
            <person name="Mascher T."/>
            <person name="Medema M.H."/>
            <person name="Devos D.P."/>
            <person name="Kaster A.-K."/>
            <person name="Ovreas L."/>
            <person name="Rohde M."/>
            <person name="Galperin M.Y."/>
            <person name="Jogler C."/>
        </authorList>
    </citation>
    <scope>NUCLEOTIDE SEQUENCE [LARGE SCALE GENOMIC DNA]</scope>
    <source>
        <strain evidence="2 3">LF1</strain>
    </source>
</reference>
<keyword evidence="3" id="KW-1185">Reference proteome</keyword>
<dbReference type="AlphaFoldDB" id="A0A5B1CDS0"/>
<feature type="compositionally biased region" description="Basic residues" evidence="1">
    <location>
        <begin position="1"/>
        <end position="10"/>
    </location>
</feature>
<evidence type="ECO:0000313" key="3">
    <source>
        <dbReference type="Proteomes" id="UP000322699"/>
    </source>
</evidence>
<dbReference type="EMBL" id="VRLW01000001">
    <property type="protein sequence ID" value="KAA1258361.1"/>
    <property type="molecule type" value="Genomic_DNA"/>
</dbReference>